<protein>
    <submittedName>
        <fullName evidence="2">Hexose transporter HXT9</fullName>
    </submittedName>
</protein>
<evidence type="ECO:0000313" key="2">
    <source>
        <dbReference type="EMBL" id="KAK3912106.1"/>
    </source>
</evidence>
<feature type="region of interest" description="Disordered" evidence="1">
    <location>
        <begin position="38"/>
        <end position="85"/>
    </location>
</feature>
<comment type="caution">
    <text evidence="2">The sequence shown here is derived from an EMBL/GenBank/DDBJ whole genome shotgun (WGS) entry which is preliminary data.</text>
</comment>
<name>A0AAE1H0K2_9NEOP</name>
<feature type="compositionally biased region" description="Basic and acidic residues" evidence="1">
    <location>
        <begin position="40"/>
        <end position="52"/>
    </location>
</feature>
<evidence type="ECO:0000256" key="1">
    <source>
        <dbReference type="SAM" id="MobiDB-lite"/>
    </source>
</evidence>
<gene>
    <name evidence="2" type="ORF">KUF71_021676</name>
</gene>
<dbReference type="EMBL" id="JAHWGI010000289">
    <property type="protein sequence ID" value="KAK3912106.1"/>
    <property type="molecule type" value="Genomic_DNA"/>
</dbReference>
<accession>A0AAE1H0K2</accession>
<proteinExistence type="predicted"/>
<dbReference type="AlphaFoldDB" id="A0AAE1H0K2"/>
<organism evidence="2 3">
    <name type="scientific">Frankliniella fusca</name>
    <dbReference type="NCBI Taxonomy" id="407009"/>
    <lineage>
        <taxon>Eukaryota</taxon>
        <taxon>Metazoa</taxon>
        <taxon>Ecdysozoa</taxon>
        <taxon>Arthropoda</taxon>
        <taxon>Hexapoda</taxon>
        <taxon>Insecta</taxon>
        <taxon>Pterygota</taxon>
        <taxon>Neoptera</taxon>
        <taxon>Paraneoptera</taxon>
        <taxon>Thysanoptera</taxon>
        <taxon>Terebrantia</taxon>
        <taxon>Thripoidea</taxon>
        <taxon>Thripidae</taxon>
        <taxon>Frankliniella</taxon>
    </lineage>
</organism>
<evidence type="ECO:0000313" key="3">
    <source>
        <dbReference type="Proteomes" id="UP001219518"/>
    </source>
</evidence>
<dbReference type="Proteomes" id="UP001219518">
    <property type="component" value="Unassembled WGS sequence"/>
</dbReference>
<keyword evidence="3" id="KW-1185">Reference proteome</keyword>
<reference evidence="2" key="2">
    <citation type="journal article" date="2023" name="BMC Genomics">
        <title>Pest status, molecular evolution, and epigenetic factors derived from the genome assembly of Frankliniella fusca, a thysanopteran phytovirus vector.</title>
        <authorList>
            <person name="Catto M.A."/>
            <person name="Labadie P.E."/>
            <person name="Jacobson A.L."/>
            <person name="Kennedy G.G."/>
            <person name="Srinivasan R."/>
            <person name="Hunt B.G."/>
        </authorList>
    </citation>
    <scope>NUCLEOTIDE SEQUENCE</scope>
    <source>
        <strain evidence="2">PL_HMW_Pooled</strain>
    </source>
</reference>
<sequence>MVPPNETPDPARPTSDTRWFEWNVFLVEGPPFVPPSYRLSKSENSKRSDRWVQTEVQTTQAGGPPVTERIFQSREDRGRTGGRKG</sequence>
<reference evidence="2" key="1">
    <citation type="submission" date="2021-07" db="EMBL/GenBank/DDBJ databases">
        <authorList>
            <person name="Catto M.A."/>
            <person name="Jacobson A."/>
            <person name="Kennedy G."/>
            <person name="Labadie P."/>
            <person name="Hunt B.G."/>
            <person name="Srinivasan R."/>
        </authorList>
    </citation>
    <scope>NUCLEOTIDE SEQUENCE</scope>
    <source>
        <strain evidence="2">PL_HMW_Pooled</strain>
        <tissue evidence="2">Head</tissue>
    </source>
</reference>